<name>A0A0A9FTA0_ARUDO</name>
<protein>
    <submittedName>
        <fullName evidence="2">Uncharacterized protein</fullName>
    </submittedName>
</protein>
<organism evidence="2">
    <name type="scientific">Arundo donax</name>
    <name type="common">Giant reed</name>
    <name type="synonym">Donax arundinaceus</name>
    <dbReference type="NCBI Taxonomy" id="35708"/>
    <lineage>
        <taxon>Eukaryota</taxon>
        <taxon>Viridiplantae</taxon>
        <taxon>Streptophyta</taxon>
        <taxon>Embryophyta</taxon>
        <taxon>Tracheophyta</taxon>
        <taxon>Spermatophyta</taxon>
        <taxon>Magnoliopsida</taxon>
        <taxon>Liliopsida</taxon>
        <taxon>Poales</taxon>
        <taxon>Poaceae</taxon>
        <taxon>PACMAD clade</taxon>
        <taxon>Arundinoideae</taxon>
        <taxon>Arundineae</taxon>
        <taxon>Arundo</taxon>
    </lineage>
</organism>
<reference evidence="2" key="1">
    <citation type="submission" date="2014-09" db="EMBL/GenBank/DDBJ databases">
        <authorList>
            <person name="Magalhaes I.L.F."/>
            <person name="Oliveira U."/>
            <person name="Santos F.R."/>
            <person name="Vidigal T.H.D.A."/>
            <person name="Brescovit A.D."/>
            <person name="Santos A.J."/>
        </authorList>
    </citation>
    <scope>NUCLEOTIDE SEQUENCE</scope>
    <source>
        <tissue evidence="2">Shoot tissue taken approximately 20 cm above the soil surface</tissue>
    </source>
</reference>
<evidence type="ECO:0000313" key="2">
    <source>
        <dbReference type="EMBL" id="JAE14469.1"/>
    </source>
</evidence>
<accession>A0A0A9FTA0</accession>
<feature type="region of interest" description="Disordered" evidence="1">
    <location>
        <begin position="1"/>
        <end position="23"/>
    </location>
</feature>
<sequence>MLVWPLPHATAGHPPQSQRMEEENGKHIDTPFFAFTVYNSLFNS</sequence>
<evidence type="ECO:0000256" key="1">
    <source>
        <dbReference type="SAM" id="MobiDB-lite"/>
    </source>
</evidence>
<reference evidence="2" key="2">
    <citation type="journal article" date="2015" name="Data Brief">
        <title>Shoot transcriptome of the giant reed, Arundo donax.</title>
        <authorList>
            <person name="Barrero R.A."/>
            <person name="Guerrero F.D."/>
            <person name="Moolhuijzen P."/>
            <person name="Goolsby J.A."/>
            <person name="Tidwell J."/>
            <person name="Bellgard S.E."/>
            <person name="Bellgard M.I."/>
        </authorList>
    </citation>
    <scope>NUCLEOTIDE SEQUENCE</scope>
    <source>
        <tissue evidence="2">Shoot tissue taken approximately 20 cm above the soil surface</tissue>
    </source>
</reference>
<dbReference type="AlphaFoldDB" id="A0A0A9FTA0"/>
<dbReference type="EMBL" id="GBRH01183427">
    <property type="protein sequence ID" value="JAE14469.1"/>
    <property type="molecule type" value="Transcribed_RNA"/>
</dbReference>
<proteinExistence type="predicted"/>